<dbReference type="EMBL" id="CP117811">
    <property type="protein sequence ID" value="WDE96222.1"/>
    <property type="molecule type" value="Genomic_DNA"/>
</dbReference>
<organism evidence="9 10">
    <name type="scientific">Lentisphaera profundi</name>
    <dbReference type="NCBI Taxonomy" id="1658616"/>
    <lineage>
        <taxon>Bacteria</taxon>
        <taxon>Pseudomonadati</taxon>
        <taxon>Lentisphaerota</taxon>
        <taxon>Lentisphaeria</taxon>
        <taxon>Lentisphaerales</taxon>
        <taxon>Lentisphaeraceae</taxon>
        <taxon>Lentisphaera</taxon>
    </lineage>
</organism>
<comment type="similarity">
    <text evidence="2">Belongs to the OmpP1/FadL family.</text>
</comment>
<evidence type="ECO:0000256" key="5">
    <source>
        <dbReference type="ARBA" id="ARBA00022729"/>
    </source>
</evidence>
<evidence type="ECO:0000256" key="4">
    <source>
        <dbReference type="ARBA" id="ARBA00022692"/>
    </source>
</evidence>
<dbReference type="PANTHER" id="PTHR35093:SF8">
    <property type="entry name" value="OUTER MEMBRANE PROTEIN NMB0088-RELATED"/>
    <property type="match status" value="1"/>
</dbReference>
<proteinExistence type="inferred from homology"/>
<dbReference type="Proteomes" id="UP001214250">
    <property type="component" value="Chromosome 1"/>
</dbReference>
<comment type="subcellular location">
    <subcellularLocation>
        <location evidence="1">Cell outer membrane</location>
        <topology evidence="1">Multi-pass membrane protein</topology>
    </subcellularLocation>
</comment>
<evidence type="ECO:0000256" key="1">
    <source>
        <dbReference type="ARBA" id="ARBA00004571"/>
    </source>
</evidence>
<keyword evidence="4" id="KW-0812">Transmembrane</keyword>
<keyword evidence="7" id="KW-0998">Cell outer membrane</keyword>
<dbReference type="RefSeq" id="WP_274150298.1">
    <property type="nucleotide sequence ID" value="NZ_CP117811.1"/>
</dbReference>
<feature type="signal peptide" evidence="8">
    <location>
        <begin position="1"/>
        <end position="19"/>
    </location>
</feature>
<evidence type="ECO:0000256" key="8">
    <source>
        <dbReference type="SAM" id="SignalP"/>
    </source>
</evidence>
<dbReference type="PANTHER" id="PTHR35093">
    <property type="entry name" value="OUTER MEMBRANE PROTEIN NMB0088-RELATED"/>
    <property type="match status" value="1"/>
</dbReference>
<dbReference type="Pfam" id="PF03349">
    <property type="entry name" value="Toluene_X"/>
    <property type="match status" value="1"/>
</dbReference>
<keyword evidence="3" id="KW-1134">Transmembrane beta strand</keyword>
<evidence type="ECO:0000313" key="9">
    <source>
        <dbReference type="EMBL" id="WDE96222.1"/>
    </source>
</evidence>
<keyword evidence="5 8" id="KW-0732">Signal</keyword>
<dbReference type="InterPro" id="IPR005017">
    <property type="entry name" value="OMPP1/FadL/TodX"/>
</dbReference>
<sequence>MLKKFIATSLLLGTSSAFAGGLDLVVYGTPASVATAGNSNLTNTDEATILMTNPAGMAFTSADMFSTGIQVLSLDMDFKDKGSTTGGNDGGKIGSNELMPTAYYIQHLDDQWTFGIGMNAHTGLSLEYDDNWVGRYNMQSVTLTTLQLSPAFSYKVNDKLSVGFGLIIDYAIYEAEVAINTLAPGDGKMKYEDEDWAFGVTLGMMYQISDATRFSFTYQSEIEHEFQDKPNFSNTPGGSIIGGIIDKVDLEMTLPQMVKMGISHEVNEDWKLYGSASWEEWSRFGEIAVDSGLGSNDLNRNYNDTYGFGLGAAYKLNPDWTLMCGYRYDSSMVDSGNMTADLPSDEIHRYGVGAEYQYAENMTIGFGYSYVDLGSPSLNQDSGAGTASGDYDAAIHIATVGLNYWF</sequence>
<dbReference type="SUPFAM" id="SSF56935">
    <property type="entry name" value="Porins"/>
    <property type="match status" value="1"/>
</dbReference>
<name>A0ABY7VTL3_9BACT</name>
<gene>
    <name evidence="9" type="ORF">PQO03_10930</name>
</gene>
<evidence type="ECO:0000256" key="7">
    <source>
        <dbReference type="ARBA" id="ARBA00023237"/>
    </source>
</evidence>
<evidence type="ECO:0000256" key="3">
    <source>
        <dbReference type="ARBA" id="ARBA00022452"/>
    </source>
</evidence>
<accession>A0ABY7VTL3</accession>
<keyword evidence="10" id="KW-1185">Reference proteome</keyword>
<keyword evidence="6" id="KW-0472">Membrane</keyword>
<evidence type="ECO:0000256" key="6">
    <source>
        <dbReference type="ARBA" id="ARBA00023136"/>
    </source>
</evidence>
<protein>
    <submittedName>
        <fullName evidence="9">OmpP1/FadL family transporter</fullName>
    </submittedName>
</protein>
<evidence type="ECO:0000313" key="10">
    <source>
        <dbReference type="Proteomes" id="UP001214250"/>
    </source>
</evidence>
<dbReference type="Gene3D" id="2.40.160.60">
    <property type="entry name" value="Outer membrane protein transport protein (OMPP1/FadL/TodX)"/>
    <property type="match status" value="1"/>
</dbReference>
<feature type="chain" id="PRO_5045151091" evidence="8">
    <location>
        <begin position="20"/>
        <end position="406"/>
    </location>
</feature>
<evidence type="ECO:0000256" key="2">
    <source>
        <dbReference type="ARBA" id="ARBA00008163"/>
    </source>
</evidence>
<reference evidence="9 10" key="1">
    <citation type="submission" date="2023-02" db="EMBL/GenBank/DDBJ databases">
        <title>Genome sequence of Lentisphaera profundi SAORIC-696.</title>
        <authorList>
            <person name="Kim e."/>
            <person name="Cho J.-C."/>
            <person name="Choi A."/>
            <person name="Kang I."/>
        </authorList>
    </citation>
    <scope>NUCLEOTIDE SEQUENCE [LARGE SCALE GENOMIC DNA]</scope>
    <source>
        <strain evidence="9 10">SAORIC-696</strain>
    </source>
</reference>